<dbReference type="Gene3D" id="3.40.640.10">
    <property type="entry name" value="Type I PLP-dependent aspartate aminotransferase-like (Major domain)"/>
    <property type="match status" value="1"/>
</dbReference>
<evidence type="ECO:0000256" key="5">
    <source>
        <dbReference type="ARBA" id="ARBA00023315"/>
    </source>
</evidence>
<evidence type="ECO:0000313" key="8">
    <source>
        <dbReference type="EMBL" id="AOP33704.1"/>
    </source>
</evidence>
<feature type="domain" description="BioF2-like acetyltransferase" evidence="7">
    <location>
        <begin position="536"/>
        <end position="670"/>
    </location>
</feature>
<evidence type="ECO:0000313" key="9">
    <source>
        <dbReference type="Proteomes" id="UP000094197"/>
    </source>
</evidence>
<evidence type="ECO:0000256" key="6">
    <source>
        <dbReference type="ARBA" id="ARBA00023316"/>
    </source>
</evidence>
<dbReference type="Proteomes" id="UP000094197">
    <property type="component" value="Chromosome 1"/>
</dbReference>
<comment type="similarity">
    <text evidence="1">Belongs to the FemABX family.</text>
</comment>
<evidence type="ECO:0000259" key="7">
    <source>
        <dbReference type="Pfam" id="PF13480"/>
    </source>
</evidence>
<dbReference type="InterPro" id="IPR003447">
    <property type="entry name" value="FEMABX"/>
</dbReference>
<dbReference type="InterPro" id="IPR015421">
    <property type="entry name" value="PyrdxlP-dep_Trfase_major"/>
</dbReference>
<dbReference type="SUPFAM" id="SSF55729">
    <property type="entry name" value="Acyl-CoA N-acyltransferases (Nat)"/>
    <property type="match status" value="2"/>
</dbReference>
<keyword evidence="9" id="KW-1185">Reference proteome</keyword>
<organism evidence="8 9">
    <name type="scientific">Leptospira tipperaryensis</name>
    <dbReference type="NCBI Taxonomy" id="2564040"/>
    <lineage>
        <taxon>Bacteria</taxon>
        <taxon>Pseudomonadati</taxon>
        <taxon>Spirochaetota</taxon>
        <taxon>Spirochaetia</taxon>
        <taxon>Leptospirales</taxon>
        <taxon>Leptospiraceae</taxon>
        <taxon>Leptospira</taxon>
    </lineage>
</organism>
<dbReference type="RefSeq" id="WP_069606939.1">
    <property type="nucleotide sequence ID" value="NZ_CP015217.1"/>
</dbReference>
<dbReference type="EMBL" id="CP015217">
    <property type="protein sequence ID" value="AOP33704.1"/>
    <property type="molecule type" value="Genomic_DNA"/>
</dbReference>
<name>A0A1D7UVY0_9LEPT</name>
<evidence type="ECO:0000256" key="1">
    <source>
        <dbReference type="ARBA" id="ARBA00009943"/>
    </source>
</evidence>
<keyword evidence="6" id="KW-0961">Cell wall biogenesis/degradation</keyword>
<dbReference type="AlphaFoldDB" id="A0A1D7UVY0"/>
<dbReference type="Gene3D" id="3.40.630.30">
    <property type="match status" value="1"/>
</dbReference>
<dbReference type="KEGG" id="laj:A0128_07515"/>
<keyword evidence="2 8" id="KW-0808">Transferase</keyword>
<proteinExistence type="inferred from homology"/>
<dbReference type="InterPro" id="IPR050644">
    <property type="entry name" value="PG_Glycine_Bridge_Synth"/>
</dbReference>
<keyword evidence="5" id="KW-0012">Acyltransferase</keyword>
<keyword evidence="3" id="KW-0133">Cell shape</keyword>
<dbReference type="PANTHER" id="PTHR36174:SF1">
    <property type="entry name" value="LIPID II:GLYCINE GLYCYLTRANSFERASE"/>
    <property type="match status" value="1"/>
</dbReference>
<protein>
    <submittedName>
        <fullName evidence="8">Glycosyltransferase</fullName>
    </submittedName>
</protein>
<reference evidence="8 9" key="1">
    <citation type="submission" date="2016-04" db="EMBL/GenBank/DDBJ databases">
        <title>Complete genome seqeunce of Leptospira alstonii serovar Room22.</title>
        <authorList>
            <person name="Nally J.E."/>
            <person name="Bayles D.O."/>
            <person name="Hurley D."/>
            <person name="Fanning S."/>
            <person name="McMahon B.J."/>
            <person name="Arent Z."/>
        </authorList>
    </citation>
    <scope>NUCLEOTIDE SEQUENCE [LARGE SCALE GENOMIC DNA]</scope>
    <source>
        <strain evidence="8 9">GWTS #1</strain>
    </source>
</reference>
<dbReference type="InterPro" id="IPR015424">
    <property type="entry name" value="PyrdxlP-dep_Trfase"/>
</dbReference>
<dbReference type="SUPFAM" id="SSF53383">
    <property type="entry name" value="PLP-dependent transferases"/>
    <property type="match status" value="1"/>
</dbReference>
<sequence>MKFLLAPLPSLKSLLVSLSFKKIDEEYLSKPWLRTSDTSIWFSKSAWSLAAIAIWQRIRLNKKEIYFWIPDYFCNTSLSLLRYLDVRLVFYPIQEDREPNYSACKELQKANPIDVFVLVHYFGKASNANRAFEFCSGKNAILVEDAAHVLKPIKGIGEKGDFILYSPHKHLPIPDGAVLVIRNSGPSKIEWGTKDGNSILEHCDALGSDIKTEKMVATKWILKRSLQKFGLRNVRKFNPEFLEDVSIAVRTQRTMSNLSKRLLNDIVPEMNQVARKKSEIQKIWDQVLLEKYKIISDRDSDWTPYLSEYSFDNIESANSLFAKLAQDELPVSTWPDLPPEVLTAEKEHSTAIRLRKTSFFLPLHSSVSESEISKIAFKDSKKSFLKIIESTLNQTQWDNELESIVRTNLLQSWSYGDAKYQIEGWKPKRILLMIEGKKVALVQILSKTYFYFFRVIRINRGPLYFRDVNLEEKSLVLDYLTKFASIWKGSVLFFNPEMDLEGRNLLTLYQKGFKKRNQLPWSSSYVDLTQSIDELRKNLDSKWRNMLNVSEKNDLTIEVSEDDESFRWMLEKYSELMSEKKFNGISIPLLKRLRECFSDREKPLILIAKHKEERVACICVTVSNQTGMYLVGWNGEEGRKLKANQFLLWNAIVALKERNYIQFDLGGIDEVNTPSVAEFKLGINGERYTLAGEFIRF</sequence>
<dbReference type="GO" id="GO:0016755">
    <property type="term" value="F:aminoacyltransferase activity"/>
    <property type="evidence" value="ECO:0007669"/>
    <property type="project" value="InterPro"/>
</dbReference>
<evidence type="ECO:0000256" key="4">
    <source>
        <dbReference type="ARBA" id="ARBA00022984"/>
    </source>
</evidence>
<accession>A0A1D7UVY0</accession>
<dbReference type="GO" id="GO:0008360">
    <property type="term" value="P:regulation of cell shape"/>
    <property type="evidence" value="ECO:0007669"/>
    <property type="project" value="UniProtKB-KW"/>
</dbReference>
<dbReference type="GO" id="GO:0009252">
    <property type="term" value="P:peptidoglycan biosynthetic process"/>
    <property type="evidence" value="ECO:0007669"/>
    <property type="project" value="UniProtKB-KW"/>
</dbReference>
<keyword evidence="4" id="KW-0573">Peptidoglycan synthesis</keyword>
<dbReference type="InterPro" id="IPR016181">
    <property type="entry name" value="Acyl_CoA_acyltransferase"/>
</dbReference>
<evidence type="ECO:0000256" key="2">
    <source>
        <dbReference type="ARBA" id="ARBA00022679"/>
    </source>
</evidence>
<evidence type="ECO:0000256" key="3">
    <source>
        <dbReference type="ARBA" id="ARBA00022960"/>
    </source>
</evidence>
<dbReference type="Pfam" id="PF13480">
    <property type="entry name" value="Acetyltransf_6"/>
    <property type="match status" value="1"/>
</dbReference>
<dbReference type="InterPro" id="IPR038740">
    <property type="entry name" value="BioF2-like_GNAT_dom"/>
</dbReference>
<dbReference type="PROSITE" id="PS51191">
    <property type="entry name" value="FEMABX"/>
    <property type="match status" value="1"/>
</dbReference>
<dbReference type="PANTHER" id="PTHR36174">
    <property type="entry name" value="LIPID II:GLYCINE GLYCYLTRANSFERASE"/>
    <property type="match status" value="1"/>
</dbReference>
<dbReference type="GO" id="GO:0071555">
    <property type="term" value="P:cell wall organization"/>
    <property type="evidence" value="ECO:0007669"/>
    <property type="project" value="UniProtKB-KW"/>
</dbReference>
<gene>
    <name evidence="8" type="ORF">A0128_07515</name>
</gene>